<dbReference type="Proteomes" id="UP000051048">
    <property type="component" value="Unassembled WGS sequence"/>
</dbReference>
<gene>
    <name evidence="2" type="ORF">FC36_GL000270</name>
</gene>
<dbReference type="RefSeq" id="WP_023859279.1">
    <property type="nucleotide sequence ID" value="NZ_AZFH01000010.1"/>
</dbReference>
<dbReference type="STRING" id="1423740.FC36_GL000270"/>
<reference evidence="2 3" key="1">
    <citation type="journal article" date="2015" name="Genome Announc.">
        <title>Expanding the biotechnology potential of lactobacilli through comparative genomics of 213 strains and associated genera.</title>
        <authorList>
            <person name="Sun Z."/>
            <person name="Harris H.M."/>
            <person name="McCann A."/>
            <person name="Guo C."/>
            <person name="Argimon S."/>
            <person name="Zhang W."/>
            <person name="Yang X."/>
            <person name="Jeffery I.B."/>
            <person name="Cooney J.C."/>
            <person name="Kagawa T.F."/>
            <person name="Liu W."/>
            <person name="Song Y."/>
            <person name="Salvetti E."/>
            <person name="Wrobel A."/>
            <person name="Rasinkangas P."/>
            <person name="Parkhill J."/>
            <person name="Rea M.C."/>
            <person name="O'Sullivan O."/>
            <person name="Ritari J."/>
            <person name="Douillard F.P."/>
            <person name="Paul Ross R."/>
            <person name="Yang R."/>
            <person name="Briner A.E."/>
            <person name="Felis G.E."/>
            <person name="de Vos W.M."/>
            <person name="Barrangou R."/>
            <person name="Klaenhammer T.R."/>
            <person name="Caufield P.W."/>
            <person name="Cui Y."/>
            <person name="Zhang H."/>
            <person name="O'Toole P.W."/>
        </authorList>
    </citation>
    <scope>NUCLEOTIDE SEQUENCE [LARGE SCALE GENOMIC DNA]</scope>
    <source>
        <strain evidence="2 3">DSM 15833</strain>
    </source>
</reference>
<feature type="coiled-coil region" evidence="1">
    <location>
        <begin position="63"/>
        <end position="111"/>
    </location>
</feature>
<evidence type="ECO:0000256" key="1">
    <source>
        <dbReference type="SAM" id="Coils"/>
    </source>
</evidence>
<dbReference type="EMBL" id="AZFH01000010">
    <property type="protein sequence ID" value="KRL84347.1"/>
    <property type="molecule type" value="Genomic_DNA"/>
</dbReference>
<accession>A0A0R1U3N0</accession>
<evidence type="ECO:0000313" key="3">
    <source>
        <dbReference type="Proteomes" id="UP000051048"/>
    </source>
</evidence>
<name>A0A0R1U3N0_9LACO</name>
<proteinExistence type="predicted"/>
<protein>
    <submittedName>
        <fullName evidence="2">Uncharacterized protein</fullName>
    </submittedName>
</protein>
<comment type="caution">
    <text evidence="2">The sequence shown here is derived from an EMBL/GenBank/DDBJ whole genome shotgun (WGS) entry which is preliminary data.</text>
</comment>
<organism evidence="2 3">
    <name type="scientific">Ligilactobacillus equi DSM 15833 = JCM 10991</name>
    <dbReference type="NCBI Taxonomy" id="1423740"/>
    <lineage>
        <taxon>Bacteria</taxon>
        <taxon>Bacillati</taxon>
        <taxon>Bacillota</taxon>
        <taxon>Bacilli</taxon>
        <taxon>Lactobacillales</taxon>
        <taxon>Lactobacillaceae</taxon>
        <taxon>Ligilactobacillus</taxon>
    </lineage>
</organism>
<dbReference type="PATRIC" id="fig|1423740.3.peg.289"/>
<evidence type="ECO:0000313" key="2">
    <source>
        <dbReference type="EMBL" id="KRL84347.1"/>
    </source>
</evidence>
<sequence length="124" mass="15440">MEKDTREYKIVYKDYDEYFEQKVEKLYRLLGDDVRDDVKELLDEQTRYMHHLMYKSIEQQVRIDNLLEVNQKLHDCLKEKNEESEKFANKYDELEKDNKNFHKEIHSFINKYLNDIDNDDYFEL</sequence>
<dbReference type="AlphaFoldDB" id="A0A0R1U3N0"/>
<keyword evidence="1" id="KW-0175">Coiled coil</keyword>